<dbReference type="InterPro" id="IPR017896">
    <property type="entry name" value="4Fe4S_Fe-S-bd"/>
</dbReference>
<keyword evidence="3" id="KW-1185">Reference proteome</keyword>
<dbReference type="KEGG" id="nmv:NITMOv2_0811"/>
<proteinExistence type="predicted"/>
<dbReference type="PATRIC" id="fig|42253.5.peg.796"/>
<dbReference type="STRING" id="42253.NITMOv2_0811"/>
<dbReference type="EC" id="1.2.7.1" evidence="2"/>
<dbReference type="EMBL" id="CP011801">
    <property type="protein sequence ID" value="ALA57246.1"/>
    <property type="molecule type" value="Genomic_DNA"/>
</dbReference>
<dbReference type="GO" id="GO:0019164">
    <property type="term" value="F:pyruvate synthase activity"/>
    <property type="evidence" value="ECO:0007669"/>
    <property type="project" value="UniProtKB-EC"/>
</dbReference>
<dbReference type="Proteomes" id="UP000069205">
    <property type="component" value="Chromosome"/>
</dbReference>
<evidence type="ECO:0000313" key="3">
    <source>
        <dbReference type="Proteomes" id="UP000069205"/>
    </source>
</evidence>
<dbReference type="AlphaFoldDB" id="A0A0K2G8E5"/>
<evidence type="ECO:0000259" key="1">
    <source>
        <dbReference type="PROSITE" id="PS51379"/>
    </source>
</evidence>
<feature type="domain" description="4Fe-4S ferredoxin-type" evidence="1">
    <location>
        <begin position="38"/>
        <end position="70"/>
    </location>
</feature>
<dbReference type="SUPFAM" id="SSF54862">
    <property type="entry name" value="4Fe-4S ferredoxins"/>
    <property type="match status" value="1"/>
</dbReference>
<dbReference type="RefSeq" id="WP_053378615.1">
    <property type="nucleotide sequence ID" value="NZ_CP011801.1"/>
</dbReference>
<accession>A0A0K2G8E5</accession>
<sequence>MYNVAQVIDEKCTAKKGCRLCIMYCPEANCLDLNSTKMVAEVNIDRCKGCELCVVVCNAAKHEAIVMQAVSATGQLMSKKGESAALGQAYQG</sequence>
<keyword evidence="2" id="KW-0560">Oxidoreductase</keyword>
<feature type="domain" description="4Fe-4S ferredoxin-type" evidence="1">
    <location>
        <begin position="3"/>
        <end position="36"/>
    </location>
</feature>
<name>A0A0K2G8E5_NITMO</name>
<organism evidence="2 3">
    <name type="scientific">Nitrospira moscoviensis</name>
    <dbReference type="NCBI Taxonomy" id="42253"/>
    <lineage>
        <taxon>Bacteria</taxon>
        <taxon>Pseudomonadati</taxon>
        <taxon>Nitrospirota</taxon>
        <taxon>Nitrospiria</taxon>
        <taxon>Nitrospirales</taxon>
        <taxon>Nitrospiraceae</taxon>
        <taxon>Nitrospira</taxon>
    </lineage>
</organism>
<dbReference type="PROSITE" id="PS51379">
    <property type="entry name" value="4FE4S_FER_2"/>
    <property type="match status" value="2"/>
</dbReference>
<protein>
    <submittedName>
        <fullName evidence="2">Pyruvate:ferredoxin oxidoreductase epsilon subunit</fullName>
        <ecNumber evidence="2">1.2.7.1</ecNumber>
    </submittedName>
</protein>
<gene>
    <name evidence="2" type="primary">porE</name>
    <name evidence="2" type="ORF">NITMOv2_0811</name>
</gene>
<evidence type="ECO:0000313" key="2">
    <source>
        <dbReference type="EMBL" id="ALA57246.1"/>
    </source>
</evidence>
<dbReference type="Gene3D" id="3.30.70.20">
    <property type="match status" value="1"/>
</dbReference>
<keyword evidence="2" id="KW-0670">Pyruvate</keyword>
<reference evidence="2 3" key="1">
    <citation type="journal article" date="2015" name="Proc. Natl. Acad. Sci. U.S.A.">
        <title>Expanded metabolic versatility of ubiquitous nitrite-oxidizing bacteria from the genus Nitrospira.</title>
        <authorList>
            <person name="Koch H."/>
            <person name="Lucker S."/>
            <person name="Albertsen M."/>
            <person name="Kitzinger K."/>
            <person name="Herbold C."/>
            <person name="Spieck E."/>
            <person name="Nielsen P.H."/>
            <person name="Wagner M."/>
            <person name="Daims H."/>
        </authorList>
    </citation>
    <scope>NUCLEOTIDE SEQUENCE [LARGE SCALE GENOMIC DNA]</scope>
    <source>
        <strain evidence="2 3">NSP M-1</strain>
    </source>
</reference>
<dbReference type="OrthoDB" id="9794954at2"/>